<evidence type="ECO:0000259" key="3">
    <source>
        <dbReference type="Pfam" id="PF22725"/>
    </source>
</evidence>
<proteinExistence type="predicted"/>
<feature type="chain" id="PRO_5039654495" evidence="1">
    <location>
        <begin position="21"/>
        <end position="345"/>
    </location>
</feature>
<dbReference type="InterPro" id="IPR055170">
    <property type="entry name" value="GFO_IDH_MocA-like_dom"/>
</dbReference>
<dbReference type="PANTHER" id="PTHR43708:SF8">
    <property type="entry name" value="OXIDOREDUCTASE"/>
    <property type="match status" value="1"/>
</dbReference>
<dbReference type="GO" id="GO:0000166">
    <property type="term" value="F:nucleotide binding"/>
    <property type="evidence" value="ECO:0007669"/>
    <property type="project" value="InterPro"/>
</dbReference>
<keyword evidence="5" id="KW-1185">Reference proteome</keyword>
<reference evidence="4 5" key="1">
    <citation type="submission" date="2017-02" db="EMBL/GenBank/DDBJ databases">
        <title>The new phylogeny of genus Mycobacterium.</title>
        <authorList>
            <person name="Tortoli E."/>
            <person name="Trovato A."/>
            <person name="Cirillo D.M."/>
        </authorList>
    </citation>
    <scope>NUCLEOTIDE SEQUENCE [LARGE SCALE GENOMIC DNA]</scope>
    <source>
        <strain evidence="4 5">RW6</strain>
    </source>
</reference>
<dbReference type="Gene3D" id="3.30.360.10">
    <property type="entry name" value="Dihydrodipicolinate Reductase, domain 2"/>
    <property type="match status" value="1"/>
</dbReference>
<evidence type="ECO:0000259" key="2">
    <source>
        <dbReference type="Pfam" id="PF01408"/>
    </source>
</evidence>
<dbReference type="EMBL" id="MVHF01000002">
    <property type="protein sequence ID" value="ORA39177.1"/>
    <property type="molecule type" value="Genomic_DNA"/>
</dbReference>
<dbReference type="AlphaFoldDB" id="A0A1X0BA24"/>
<dbReference type="InterPro" id="IPR051317">
    <property type="entry name" value="Gfo/Idh/MocA_oxidoreduct"/>
</dbReference>
<protein>
    <submittedName>
        <fullName evidence="4">Oxidoreductase</fullName>
    </submittedName>
</protein>
<dbReference type="Gene3D" id="3.40.50.720">
    <property type="entry name" value="NAD(P)-binding Rossmann-like Domain"/>
    <property type="match status" value="1"/>
</dbReference>
<name>A0A1X0BA24_9MYCO</name>
<evidence type="ECO:0000256" key="1">
    <source>
        <dbReference type="SAM" id="SignalP"/>
    </source>
</evidence>
<dbReference type="Pfam" id="PF01408">
    <property type="entry name" value="GFO_IDH_MocA"/>
    <property type="match status" value="1"/>
</dbReference>
<dbReference type="InterPro" id="IPR036291">
    <property type="entry name" value="NAD(P)-bd_dom_sf"/>
</dbReference>
<accession>A0A1X0BA24</accession>
<dbReference type="Pfam" id="PF22725">
    <property type="entry name" value="GFO_IDH_MocA_C3"/>
    <property type="match status" value="1"/>
</dbReference>
<keyword evidence="1" id="KW-0732">Signal</keyword>
<dbReference type="RefSeq" id="WP_083160320.1">
    <property type="nucleotide sequence ID" value="NZ_MVHF01000002.1"/>
</dbReference>
<dbReference type="InterPro" id="IPR000683">
    <property type="entry name" value="Gfo/Idh/MocA-like_OxRdtase_N"/>
</dbReference>
<comment type="caution">
    <text evidence="4">The sequence shown here is derived from an EMBL/GenBank/DDBJ whole genome shotgun (WGS) entry which is preliminary data.</text>
</comment>
<feature type="domain" description="Gfo/Idh/MocA-like oxidoreductase N-terminal" evidence="2">
    <location>
        <begin position="5"/>
        <end position="119"/>
    </location>
</feature>
<dbReference type="SUPFAM" id="SSF55347">
    <property type="entry name" value="Glyceraldehyde-3-phosphate dehydrogenase-like, C-terminal domain"/>
    <property type="match status" value="1"/>
</dbReference>
<dbReference type="PANTHER" id="PTHR43708">
    <property type="entry name" value="CONSERVED EXPRESSED OXIDOREDUCTASE (EUROFUNG)"/>
    <property type="match status" value="1"/>
</dbReference>
<gene>
    <name evidence="4" type="ORF">BST13_02600</name>
</gene>
<feature type="domain" description="GFO/IDH/MocA-like oxidoreductase" evidence="3">
    <location>
        <begin position="132"/>
        <end position="250"/>
    </location>
</feature>
<evidence type="ECO:0000313" key="4">
    <source>
        <dbReference type="EMBL" id="ORA39177.1"/>
    </source>
</evidence>
<sequence length="345" mass="36081">MSVRRVIVIGAGLTSAAHLAALRAVGADIVGIVTTDPARAAAARSLAPSAQIVGSVEQAVALGADTGVVLTPPSSHRHVIEVLTEHGLDVVIDKPLAANLPEATALVECVERAGVRAAVTLQHRYSSAMGVAREAMRQGRIGELRAVTVIVPLWRSDDYYREPGRGTLARDGGGVLITQAIHPLDSYLALVGPPRSVVATSSTSRSRLQAEDTIHLLVDHENCAASIMASTAAWPGGPAAIHLYGDGGQLHIVGESVTHVAERTEVLVSGPVDASGPDPSSMAAWFIDLYTDVFGSWARRQKSGCEARSGLAVQALIDAAYHSAGAPLARALVQRTTIERQTCRC</sequence>
<dbReference type="STRING" id="1927124.BST13_02600"/>
<dbReference type="Proteomes" id="UP000192448">
    <property type="component" value="Unassembled WGS sequence"/>
</dbReference>
<feature type="signal peptide" evidence="1">
    <location>
        <begin position="1"/>
        <end position="20"/>
    </location>
</feature>
<organism evidence="4 5">
    <name type="scientific">Mycobacterium aquaticum</name>
    <dbReference type="NCBI Taxonomy" id="1927124"/>
    <lineage>
        <taxon>Bacteria</taxon>
        <taxon>Bacillati</taxon>
        <taxon>Actinomycetota</taxon>
        <taxon>Actinomycetes</taxon>
        <taxon>Mycobacteriales</taxon>
        <taxon>Mycobacteriaceae</taxon>
        <taxon>Mycobacterium</taxon>
    </lineage>
</organism>
<dbReference type="OrthoDB" id="256869at2"/>
<evidence type="ECO:0000313" key="5">
    <source>
        <dbReference type="Proteomes" id="UP000192448"/>
    </source>
</evidence>
<dbReference type="SUPFAM" id="SSF51735">
    <property type="entry name" value="NAD(P)-binding Rossmann-fold domains"/>
    <property type="match status" value="1"/>
</dbReference>